<dbReference type="PANTHER" id="PTHR46029">
    <property type="entry name" value="C-TERMINAL-BINDING PROTEIN"/>
    <property type="match status" value="1"/>
</dbReference>
<name>A0ABV0Q6W2_9TELE</name>
<keyword evidence="2" id="KW-1185">Reference proteome</keyword>
<sequence>RVGQAVALRAKTFGFNVIFYDPYLADGVERSLGLQRVTTLQVNHTDFNVYISVPSS</sequence>
<comment type="caution">
    <text evidence="1">The sequence shown here is derived from an EMBL/GenBank/DDBJ whole genome shotgun (WGS) entry which is preliminary data.</text>
</comment>
<dbReference type="InterPro" id="IPR051638">
    <property type="entry name" value="CTBP_dehydrogenase"/>
</dbReference>
<dbReference type="SUPFAM" id="SSF51735">
    <property type="entry name" value="NAD(P)-binding Rossmann-fold domains"/>
    <property type="match status" value="1"/>
</dbReference>
<evidence type="ECO:0000313" key="1">
    <source>
        <dbReference type="EMBL" id="MEQ2191521.1"/>
    </source>
</evidence>
<accession>A0ABV0Q6W2</accession>
<dbReference type="PANTHER" id="PTHR46029:SF2">
    <property type="entry name" value="C-TERMINAL-BINDING PROTEIN 1"/>
    <property type="match status" value="1"/>
</dbReference>
<dbReference type="Gene3D" id="3.40.50.720">
    <property type="entry name" value="NAD(P)-binding Rossmann-like Domain"/>
    <property type="match status" value="1"/>
</dbReference>
<evidence type="ECO:0000313" key="2">
    <source>
        <dbReference type="Proteomes" id="UP001434883"/>
    </source>
</evidence>
<gene>
    <name evidence="1" type="primary">CTBP1_2</name>
    <name evidence="1" type="ORF">XENOCAPTIV_029929</name>
</gene>
<dbReference type="EMBL" id="JAHRIN010000894">
    <property type="protein sequence ID" value="MEQ2191521.1"/>
    <property type="molecule type" value="Genomic_DNA"/>
</dbReference>
<dbReference type="Proteomes" id="UP001434883">
    <property type="component" value="Unassembled WGS sequence"/>
</dbReference>
<dbReference type="InterPro" id="IPR036291">
    <property type="entry name" value="NAD(P)-bd_dom_sf"/>
</dbReference>
<proteinExistence type="predicted"/>
<reference evidence="1 2" key="1">
    <citation type="submission" date="2021-06" db="EMBL/GenBank/DDBJ databases">
        <authorList>
            <person name="Palmer J.M."/>
        </authorList>
    </citation>
    <scope>NUCLEOTIDE SEQUENCE [LARGE SCALE GENOMIC DNA]</scope>
    <source>
        <strain evidence="1 2">XC_2019</strain>
        <tissue evidence="1">Muscle</tissue>
    </source>
</reference>
<protein>
    <submittedName>
        <fullName evidence="1">C-terminal-binding protein 1</fullName>
    </submittedName>
</protein>
<organism evidence="1 2">
    <name type="scientific">Xenoophorus captivus</name>
    <dbReference type="NCBI Taxonomy" id="1517983"/>
    <lineage>
        <taxon>Eukaryota</taxon>
        <taxon>Metazoa</taxon>
        <taxon>Chordata</taxon>
        <taxon>Craniata</taxon>
        <taxon>Vertebrata</taxon>
        <taxon>Euteleostomi</taxon>
        <taxon>Actinopterygii</taxon>
        <taxon>Neopterygii</taxon>
        <taxon>Teleostei</taxon>
        <taxon>Neoteleostei</taxon>
        <taxon>Acanthomorphata</taxon>
        <taxon>Ovalentaria</taxon>
        <taxon>Atherinomorphae</taxon>
        <taxon>Cyprinodontiformes</taxon>
        <taxon>Goodeidae</taxon>
        <taxon>Xenoophorus</taxon>
    </lineage>
</organism>
<feature type="non-terminal residue" evidence="1">
    <location>
        <position position="1"/>
    </location>
</feature>